<reference evidence="2" key="1">
    <citation type="journal article" date="2021" name="bioRxiv">
        <title>Whole Genome Assembly and Annotation of Northern Wild Rice, Zizania palustris L., Supports a Whole Genome Duplication in the Zizania Genus.</title>
        <authorList>
            <person name="Haas M."/>
            <person name="Kono T."/>
            <person name="Macchietto M."/>
            <person name="Millas R."/>
            <person name="McGilp L."/>
            <person name="Shao M."/>
            <person name="Duquette J."/>
            <person name="Hirsch C.N."/>
            <person name="Kimball J."/>
        </authorList>
    </citation>
    <scope>NUCLEOTIDE SEQUENCE</scope>
    <source>
        <tissue evidence="2">Fresh leaf tissue</tissue>
    </source>
</reference>
<evidence type="ECO:0000256" key="1">
    <source>
        <dbReference type="SAM" id="MobiDB-lite"/>
    </source>
</evidence>
<name>A0A8J5VNI5_ZIZPA</name>
<sequence>MRTNTSDSDGFAASKTRTCRSFAALMAIGKKAGAARGPAARPGRQERKAGISAVDPEDKAKLDLDPEFLPPISHLS</sequence>
<accession>A0A8J5VNI5</accession>
<reference evidence="2" key="2">
    <citation type="submission" date="2021-02" db="EMBL/GenBank/DDBJ databases">
        <authorList>
            <person name="Kimball J.A."/>
            <person name="Haas M.W."/>
            <person name="Macchietto M."/>
            <person name="Kono T."/>
            <person name="Duquette J."/>
            <person name="Shao M."/>
        </authorList>
    </citation>
    <scope>NUCLEOTIDE SEQUENCE</scope>
    <source>
        <tissue evidence="2">Fresh leaf tissue</tissue>
    </source>
</reference>
<dbReference type="EMBL" id="JAAALK010000282">
    <property type="protein sequence ID" value="KAG8078752.1"/>
    <property type="molecule type" value="Genomic_DNA"/>
</dbReference>
<evidence type="ECO:0000313" key="3">
    <source>
        <dbReference type="Proteomes" id="UP000729402"/>
    </source>
</evidence>
<dbReference type="AlphaFoldDB" id="A0A8J5VNI5"/>
<comment type="caution">
    <text evidence="2">The sequence shown here is derived from an EMBL/GenBank/DDBJ whole genome shotgun (WGS) entry which is preliminary data.</text>
</comment>
<gene>
    <name evidence="2" type="ORF">GUJ93_ZPchr0007g5614</name>
</gene>
<feature type="region of interest" description="Disordered" evidence="1">
    <location>
        <begin position="31"/>
        <end position="76"/>
    </location>
</feature>
<organism evidence="2 3">
    <name type="scientific">Zizania palustris</name>
    <name type="common">Northern wild rice</name>
    <dbReference type="NCBI Taxonomy" id="103762"/>
    <lineage>
        <taxon>Eukaryota</taxon>
        <taxon>Viridiplantae</taxon>
        <taxon>Streptophyta</taxon>
        <taxon>Embryophyta</taxon>
        <taxon>Tracheophyta</taxon>
        <taxon>Spermatophyta</taxon>
        <taxon>Magnoliopsida</taxon>
        <taxon>Liliopsida</taxon>
        <taxon>Poales</taxon>
        <taxon>Poaceae</taxon>
        <taxon>BOP clade</taxon>
        <taxon>Oryzoideae</taxon>
        <taxon>Oryzeae</taxon>
        <taxon>Zizaniinae</taxon>
        <taxon>Zizania</taxon>
    </lineage>
</organism>
<dbReference type="Proteomes" id="UP000729402">
    <property type="component" value="Unassembled WGS sequence"/>
</dbReference>
<protein>
    <submittedName>
        <fullName evidence="2">Uncharacterized protein</fullName>
    </submittedName>
</protein>
<keyword evidence="3" id="KW-1185">Reference proteome</keyword>
<evidence type="ECO:0000313" key="2">
    <source>
        <dbReference type="EMBL" id="KAG8078752.1"/>
    </source>
</evidence>
<proteinExistence type="predicted"/>
<feature type="compositionally biased region" description="Low complexity" evidence="1">
    <location>
        <begin position="31"/>
        <end position="42"/>
    </location>
</feature>